<dbReference type="Proteomes" id="UP000697107">
    <property type="component" value="Unassembled WGS sequence"/>
</dbReference>
<dbReference type="Proteomes" id="UP000736787">
    <property type="component" value="Unassembled WGS sequence"/>
</dbReference>
<dbReference type="EMBL" id="RCML01000541">
    <property type="protein sequence ID" value="KAG2974247.1"/>
    <property type="molecule type" value="Genomic_DNA"/>
</dbReference>
<evidence type="ECO:0000313" key="4">
    <source>
        <dbReference type="EMBL" id="KAG2974247.1"/>
    </source>
</evidence>
<evidence type="ECO:0000313" key="2">
    <source>
        <dbReference type="EMBL" id="KAG2901394.1"/>
    </source>
</evidence>
<dbReference type="Proteomes" id="UP000251314">
    <property type="component" value="Unassembled WGS sequence"/>
</dbReference>
<evidence type="ECO:0000313" key="6">
    <source>
        <dbReference type="EMBL" id="RAW33086.1"/>
    </source>
</evidence>
<comment type="caution">
    <text evidence="6">The sequence shown here is derived from an EMBL/GenBank/DDBJ whole genome shotgun (WGS) entry which is preliminary data.</text>
</comment>
<dbReference type="EMBL" id="RCMI01000667">
    <property type="protein sequence ID" value="KAG2901394.1"/>
    <property type="molecule type" value="Genomic_DNA"/>
</dbReference>
<accession>A0A329SB12</accession>
<dbReference type="Proteomes" id="UP000774804">
    <property type="component" value="Unassembled WGS sequence"/>
</dbReference>
<evidence type="ECO:0000313" key="3">
    <source>
        <dbReference type="EMBL" id="KAG2934875.1"/>
    </source>
</evidence>
<protein>
    <submittedName>
        <fullName evidence="6">Uncharacterized protein</fullName>
    </submittedName>
</protein>
<dbReference type="EMBL" id="RCMK01000347">
    <property type="protein sequence ID" value="KAG2934875.1"/>
    <property type="molecule type" value="Genomic_DNA"/>
</dbReference>
<organism evidence="6 7">
    <name type="scientific">Phytophthora cactorum</name>
    <dbReference type="NCBI Taxonomy" id="29920"/>
    <lineage>
        <taxon>Eukaryota</taxon>
        <taxon>Sar</taxon>
        <taxon>Stramenopiles</taxon>
        <taxon>Oomycota</taxon>
        <taxon>Peronosporomycetes</taxon>
        <taxon>Peronosporales</taxon>
        <taxon>Peronosporaceae</taxon>
        <taxon>Phytophthora</taxon>
    </lineage>
</organism>
<dbReference type="Proteomes" id="UP000760860">
    <property type="component" value="Unassembled WGS sequence"/>
</dbReference>
<gene>
    <name evidence="6" type="ORF">PC110_g10579</name>
    <name evidence="1" type="ORF">PC113_g13421</name>
    <name evidence="2" type="ORF">PC115_g15879</name>
    <name evidence="3" type="ORF">PC117_g12558</name>
    <name evidence="4" type="ORF">PC118_g14646</name>
    <name evidence="5" type="ORF">PC129_g10233</name>
</gene>
<dbReference type="AlphaFoldDB" id="A0A329SB12"/>
<dbReference type="EMBL" id="RCMG01000434">
    <property type="protein sequence ID" value="KAG2854308.1"/>
    <property type="molecule type" value="Genomic_DNA"/>
</dbReference>
<reference evidence="1" key="2">
    <citation type="submission" date="2018-10" db="EMBL/GenBank/DDBJ databases">
        <title>Effector identification in a new, highly contiguous assembly of the strawberry crown rot pathogen Phytophthora cactorum.</title>
        <authorList>
            <person name="Armitage A.D."/>
            <person name="Nellist C.F."/>
            <person name="Bates H."/>
            <person name="Vickerstaff R.J."/>
            <person name="Harrison R.J."/>
        </authorList>
    </citation>
    <scope>NUCLEOTIDE SEQUENCE</scope>
    <source>
        <strain evidence="1">15-7</strain>
        <strain evidence="2">4032</strain>
        <strain evidence="3">4040</strain>
        <strain evidence="4">P415</strain>
        <strain evidence="5">P421</strain>
    </source>
</reference>
<dbReference type="EMBL" id="MJFZ01000251">
    <property type="protein sequence ID" value="RAW33086.1"/>
    <property type="molecule type" value="Genomic_DNA"/>
</dbReference>
<dbReference type="Proteomes" id="UP000735874">
    <property type="component" value="Unassembled WGS sequence"/>
</dbReference>
<keyword evidence="7" id="KW-1185">Reference proteome</keyword>
<dbReference type="EMBL" id="RCMV01000333">
    <property type="protein sequence ID" value="KAG3218976.1"/>
    <property type="molecule type" value="Genomic_DNA"/>
</dbReference>
<reference evidence="6 7" key="1">
    <citation type="submission" date="2018-01" db="EMBL/GenBank/DDBJ databases">
        <title>Draft genome of the strawberry crown rot pathogen Phytophthora cactorum.</title>
        <authorList>
            <person name="Armitage A.D."/>
            <person name="Lysoe E."/>
            <person name="Nellist C.F."/>
            <person name="Harrison R.J."/>
            <person name="Brurberg M.B."/>
        </authorList>
    </citation>
    <scope>NUCLEOTIDE SEQUENCE [LARGE SCALE GENOMIC DNA]</scope>
    <source>
        <strain evidence="6 7">10300</strain>
    </source>
</reference>
<evidence type="ECO:0000313" key="7">
    <source>
        <dbReference type="Proteomes" id="UP000251314"/>
    </source>
</evidence>
<proteinExistence type="predicted"/>
<name>A0A329SB12_9STRA</name>
<dbReference type="VEuPathDB" id="FungiDB:PC110_g10579"/>
<evidence type="ECO:0000313" key="5">
    <source>
        <dbReference type="EMBL" id="KAG3218976.1"/>
    </source>
</evidence>
<evidence type="ECO:0000313" key="1">
    <source>
        <dbReference type="EMBL" id="KAG2854308.1"/>
    </source>
</evidence>
<sequence length="70" mass="7742">MIGDFPSTVLESYVRFIPLSLGDTSSSKVGTDRFATVVAKTGEEEVNEMMQMLENMLLGNDRFINNGFCS</sequence>